<sequence length="201" mass="22437">MSVSKKKAPAKTERRKGIKLGGSNEGDDLEPEVPDEKKARDSDDDDQQSNDEQNVSDNSRTNDEEYERINKEMYDDVNVELKDAEIADKGKGNEEILDAEKVDAKNENVNQEVAGDQVNDDAQATVIAALATQNTKVPLQSYSISSDYATKFLNFDNITSTNTKMISMMDLIYFEANNLPRSEVFKSYFLGLIEIALSFSS</sequence>
<feature type="compositionally biased region" description="Basic and acidic residues" evidence="1">
    <location>
        <begin position="60"/>
        <end position="73"/>
    </location>
</feature>
<dbReference type="Proteomes" id="UP001151760">
    <property type="component" value="Unassembled WGS sequence"/>
</dbReference>
<keyword evidence="3" id="KW-1185">Reference proteome</keyword>
<proteinExistence type="predicted"/>
<reference evidence="2" key="2">
    <citation type="submission" date="2022-01" db="EMBL/GenBank/DDBJ databases">
        <authorList>
            <person name="Yamashiro T."/>
            <person name="Shiraishi A."/>
            <person name="Satake H."/>
            <person name="Nakayama K."/>
        </authorList>
    </citation>
    <scope>NUCLEOTIDE SEQUENCE</scope>
</reference>
<evidence type="ECO:0000313" key="3">
    <source>
        <dbReference type="Proteomes" id="UP001151760"/>
    </source>
</evidence>
<evidence type="ECO:0000256" key="1">
    <source>
        <dbReference type="SAM" id="MobiDB-lite"/>
    </source>
</evidence>
<gene>
    <name evidence="2" type="ORF">Tco_0936646</name>
</gene>
<name>A0ABQ5DET4_9ASTR</name>
<feature type="region of interest" description="Disordered" evidence="1">
    <location>
        <begin position="1"/>
        <end position="73"/>
    </location>
</feature>
<protein>
    <submittedName>
        <fullName evidence="2">Uncharacterized protein</fullName>
    </submittedName>
</protein>
<dbReference type="EMBL" id="BQNB010015169">
    <property type="protein sequence ID" value="GJT36781.1"/>
    <property type="molecule type" value="Genomic_DNA"/>
</dbReference>
<reference evidence="2" key="1">
    <citation type="journal article" date="2022" name="Int. J. Mol. Sci.">
        <title>Draft Genome of Tanacetum Coccineum: Genomic Comparison of Closely Related Tanacetum-Family Plants.</title>
        <authorList>
            <person name="Yamashiro T."/>
            <person name="Shiraishi A."/>
            <person name="Nakayama K."/>
            <person name="Satake H."/>
        </authorList>
    </citation>
    <scope>NUCLEOTIDE SEQUENCE</scope>
</reference>
<accession>A0ABQ5DET4</accession>
<comment type="caution">
    <text evidence="2">The sequence shown here is derived from an EMBL/GenBank/DDBJ whole genome shotgun (WGS) entry which is preliminary data.</text>
</comment>
<feature type="compositionally biased region" description="Low complexity" evidence="1">
    <location>
        <begin position="50"/>
        <end position="59"/>
    </location>
</feature>
<organism evidence="2 3">
    <name type="scientific">Tanacetum coccineum</name>
    <dbReference type="NCBI Taxonomy" id="301880"/>
    <lineage>
        <taxon>Eukaryota</taxon>
        <taxon>Viridiplantae</taxon>
        <taxon>Streptophyta</taxon>
        <taxon>Embryophyta</taxon>
        <taxon>Tracheophyta</taxon>
        <taxon>Spermatophyta</taxon>
        <taxon>Magnoliopsida</taxon>
        <taxon>eudicotyledons</taxon>
        <taxon>Gunneridae</taxon>
        <taxon>Pentapetalae</taxon>
        <taxon>asterids</taxon>
        <taxon>campanulids</taxon>
        <taxon>Asterales</taxon>
        <taxon>Asteraceae</taxon>
        <taxon>Asteroideae</taxon>
        <taxon>Anthemideae</taxon>
        <taxon>Anthemidinae</taxon>
        <taxon>Tanacetum</taxon>
    </lineage>
</organism>
<evidence type="ECO:0000313" key="2">
    <source>
        <dbReference type="EMBL" id="GJT36781.1"/>
    </source>
</evidence>
<feature type="compositionally biased region" description="Basic residues" evidence="1">
    <location>
        <begin position="1"/>
        <end position="18"/>
    </location>
</feature>